<dbReference type="RefSeq" id="WP_117562685.1">
    <property type="nucleotide sequence ID" value="NZ_JAJDKX010000046.1"/>
</dbReference>
<protein>
    <submittedName>
        <fullName evidence="7">Glycoside hydrolase family 1 protein</fullName>
    </submittedName>
</protein>
<dbReference type="GO" id="GO:0016052">
    <property type="term" value="P:carbohydrate catabolic process"/>
    <property type="evidence" value="ECO:0007669"/>
    <property type="project" value="TreeGrafter"/>
</dbReference>
<dbReference type="GO" id="GO:0005829">
    <property type="term" value="C:cytosol"/>
    <property type="evidence" value="ECO:0007669"/>
    <property type="project" value="TreeGrafter"/>
</dbReference>
<dbReference type="InterPro" id="IPR001360">
    <property type="entry name" value="Glyco_hydro_1"/>
</dbReference>
<evidence type="ECO:0000313" key="8">
    <source>
        <dbReference type="Proteomes" id="UP001204814"/>
    </source>
</evidence>
<dbReference type="FunFam" id="3.20.20.80:FF:000004">
    <property type="entry name" value="Beta-glucosidase 6-phospho-beta-glucosidase"/>
    <property type="match status" value="1"/>
</dbReference>
<keyword evidence="2 6" id="KW-0378">Hydrolase</keyword>
<evidence type="ECO:0000256" key="6">
    <source>
        <dbReference type="RuleBase" id="RU004468"/>
    </source>
</evidence>
<accession>A0AAP2UJA5</accession>
<evidence type="ECO:0000313" key="7">
    <source>
        <dbReference type="EMBL" id="MCQ5063145.1"/>
    </source>
</evidence>
<dbReference type="Proteomes" id="UP001204814">
    <property type="component" value="Unassembled WGS sequence"/>
</dbReference>
<dbReference type="AlphaFoldDB" id="A0AAP2UJA5"/>
<proteinExistence type="inferred from homology"/>
<name>A0AAP2UJA5_9FIRM</name>
<evidence type="ECO:0000256" key="5">
    <source>
        <dbReference type="RuleBase" id="RU003690"/>
    </source>
</evidence>
<sequence>MYNQFLWGASTSGFQVEGGYNEGGKGISTTDIRFVPDGIADSKVASDHYHHYQEDIMLMKELGLKAYRFSFCWARIMPDGHNANEEGLKFYENIIDLCLEYGIEPLPTLYHFEMPQTLVEEFGGWKSRECIKAFTQYAEVCFKRFKGKIKNWITINEQLIAMAASDLNGNHEKDKDLQLKNMYQMSYHASVAESQAFALLHEIDKDARIGVVNAVQNVYPATASPLDILAAMDAEEIMMYMLLDMSVFGEYSPRVRTLLTNMECFPKTEDGDYEVLKNSKPDFIGINYYSSLCVKNNELKKINNNLPPFFRSKQFEVVKNDKIERTDWMANGIDPLGIRTIIYKIFNRYHLPIIITENGMAYSDELVNGKIHDNYRIDYLQKHIKEVLIAKEEGYPVFGYCPWSFIDVVSSHQGFSKRYGLVYVDRTDIDVKECQRFKKDSFYWYKDVIESNGENL</sequence>
<reference evidence="7" key="1">
    <citation type="submission" date="2022-06" db="EMBL/GenBank/DDBJ databases">
        <title>Isolation of gut microbiota from human fecal samples.</title>
        <authorList>
            <person name="Pamer E.G."/>
            <person name="Barat B."/>
            <person name="Waligurski E."/>
            <person name="Medina S."/>
            <person name="Paddock L."/>
            <person name="Mostad J."/>
        </authorList>
    </citation>
    <scope>NUCLEOTIDE SEQUENCE</scope>
    <source>
        <strain evidence="7">DFI.6.24</strain>
    </source>
</reference>
<dbReference type="InterPro" id="IPR033132">
    <property type="entry name" value="GH_1_N_CS"/>
</dbReference>
<gene>
    <name evidence="7" type="ORF">NE542_15110</name>
</gene>
<feature type="active site" description="Nucleophile" evidence="4">
    <location>
        <position position="357"/>
    </location>
</feature>
<dbReference type="PANTHER" id="PTHR10353:SF136">
    <property type="entry name" value="ARYL-PHOSPHO-BETA-D-GLUCOSIDASE BGLC"/>
    <property type="match status" value="1"/>
</dbReference>
<dbReference type="PROSITE" id="PS00653">
    <property type="entry name" value="GLYCOSYL_HYDROL_F1_2"/>
    <property type="match status" value="1"/>
</dbReference>
<dbReference type="Pfam" id="PF00232">
    <property type="entry name" value="Glyco_hydro_1"/>
    <property type="match status" value="1"/>
</dbReference>
<comment type="caution">
    <text evidence="7">The sequence shown here is derived from an EMBL/GenBank/DDBJ whole genome shotgun (WGS) entry which is preliminary data.</text>
</comment>
<evidence type="ECO:0000256" key="4">
    <source>
        <dbReference type="PROSITE-ProRule" id="PRU10055"/>
    </source>
</evidence>
<dbReference type="SUPFAM" id="SSF51445">
    <property type="entry name" value="(Trans)glycosidases"/>
    <property type="match status" value="1"/>
</dbReference>
<dbReference type="InterPro" id="IPR018120">
    <property type="entry name" value="Glyco_hydro_1_AS"/>
</dbReference>
<dbReference type="GO" id="GO:0008422">
    <property type="term" value="F:beta-glucosidase activity"/>
    <property type="evidence" value="ECO:0007669"/>
    <property type="project" value="TreeGrafter"/>
</dbReference>
<dbReference type="PANTHER" id="PTHR10353">
    <property type="entry name" value="GLYCOSYL HYDROLASE"/>
    <property type="match status" value="1"/>
</dbReference>
<evidence type="ECO:0000256" key="1">
    <source>
        <dbReference type="ARBA" id="ARBA00010838"/>
    </source>
</evidence>
<evidence type="ECO:0000256" key="2">
    <source>
        <dbReference type="ARBA" id="ARBA00022801"/>
    </source>
</evidence>
<dbReference type="PRINTS" id="PR00131">
    <property type="entry name" value="GLHYDRLASE1"/>
</dbReference>
<dbReference type="PROSITE" id="PS00572">
    <property type="entry name" value="GLYCOSYL_HYDROL_F1_1"/>
    <property type="match status" value="1"/>
</dbReference>
<comment type="similarity">
    <text evidence="1 5">Belongs to the glycosyl hydrolase 1 family.</text>
</comment>
<dbReference type="Gene3D" id="3.20.20.80">
    <property type="entry name" value="Glycosidases"/>
    <property type="match status" value="1"/>
</dbReference>
<dbReference type="InterPro" id="IPR017853">
    <property type="entry name" value="GH"/>
</dbReference>
<organism evidence="7 8">
    <name type="scientific">Faecalibacillus intestinalis</name>
    <dbReference type="NCBI Taxonomy" id="1982626"/>
    <lineage>
        <taxon>Bacteria</taxon>
        <taxon>Bacillati</taxon>
        <taxon>Bacillota</taxon>
        <taxon>Erysipelotrichia</taxon>
        <taxon>Erysipelotrichales</taxon>
        <taxon>Coprobacillaceae</taxon>
        <taxon>Faecalibacillus</taxon>
    </lineage>
</organism>
<keyword evidence="3 6" id="KW-0326">Glycosidase</keyword>
<evidence type="ECO:0000256" key="3">
    <source>
        <dbReference type="ARBA" id="ARBA00023295"/>
    </source>
</evidence>
<dbReference type="EMBL" id="JANGBO010000028">
    <property type="protein sequence ID" value="MCQ5063145.1"/>
    <property type="molecule type" value="Genomic_DNA"/>
</dbReference>